<protein>
    <submittedName>
        <fullName evidence="7">S8 family serine peptidase</fullName>
    </submittedName>
</protein>
<dbReference type="InterPro" id="IPR000209">
    <property type="entry name" value="Peptidase_S8/S53_dom"/>
</dbReference>
<reference evidence="7" key="1">
    <citation type="submission" date="2021-04" db="EMBL/GenBank/DDBJ databases">
        <title>Whole genome sequencing of Enterococci isolates from hospitalized patients.</title>
        <authorList>
            <person name="Ogoti B.M."/>
            <person name="Onyambu F.G."/>
        </authorList>
    </citation>
    <scope>NUCLEOTIDE SEQUENCE</scope>
    <source>
        <strain evidence="7">242</strain>
    </source>
</reference>
<evidence type="ECO:0000256" key="1">
    <source>
        <dbReference type="ARBA" id="ARBA00011073"/>
    </source>
</evidence>
<dbReference type="Proteomes" id="UP000680045">
    <property type="component" value="Unassembled WGS sequence"/>
</dbReference>
<evidence type="ECO:0000259" key="6">
    <source>
        <dbReference type="Pfam" id="PF00082"/>
    </source>
</evidence>
<evidence type="ECO:0000313" key="7">
    <source>
        <dbReference type="EMBL" id="MBR8645113.1"/>
    </source>
</evidence>
<accession>A0A941FI09</accession>
<dbReference type="InterPro" id="IPR036852">
    <property type="entry name" value="Peptidase_S8/S53_dom_sf"/>
</dbReference>
<feature type="domain" description="Peptidase S8/S53" evidence="6">
    <location>
        <begin position="1"/>
        <end position="63"/>
    </location>
</feature>
<evidence type="ECO:0000256" key="3">
    <source>
        <dbReference type="ARBA" id="ARBA00022801"/>
    </source>
</evidence>
<evidence type="ECO:0000256" key="4">
    <source>
        <dbReference type="ARBA" id="ARBA00022825"/>
    </source>
</evidence>
<dbReference type="InterPro" id="IPR023828">
    <property type="entry name" value="Peptidase_S8_Ser-AS"/>
</dbReference>
<name>A0A941FI09_9BACI</name>
<dbReference type="SUPFAM" id="SSF52743">
    <property type="entry name" value="Subtilisin-like"/>
    <property type="match status" value="1"/>
</dbReference>
<evidence type="ECO:0000256" key="5">
    <source>
        <dbReference type="PROSITE-ProRule" id="PRU01240"/>
    </source>
</evidence>
<dbReference type="PROSITE" id="PS00138">
    <property type="entry name" value="SUBTILASE_SER"/>
    <property type="match status" value="1"/>
</dbReference>
<evidence type="ECO:0000256" key="2">
    <source>
        <dbReference type="ARBA" id="ARBA00022670"/>
    </source>
</evidence>
<keyword evidence="2" id="KW-0645">Protease</keyword>
<dbReference type="GO" id="GO:0006508">
    <property type="term" value="P:proteolysis"/>
    <property type="evidence" value="ECO:0007669"/>
    <property type="project" value="UniProtKB-KW"/>
</dbReference>
<dbReference type="PANTHER" id="PTHR43806">
    <property type="entry name" value="PEPTIDASE S8"/>
    <property type="match status" value="1"/>
</dbReference>
<sequence>MKPDVLAPGVEIESTIPKGYMSLDGTSMSAPHVAGACALILQKHPEWTPDQVKSALMSTSKAIEENSKSFVSHI</sequence>
<comment type="caution">
    <text evidence="5">Lacks conserved residue(s) required for the propagation of feature annotation.</text>
</comment>
<comment type="similarity">
    <text evidence="1 5">Belongs to the peptidase S8 family.</text>
</comment>
<keyword evidence="3" id="KW-0378">Hydrolase</keyword>
<dbReference type="Pfam" id="PF00082">
    <property type="entry name" value="Peptidase_S8"/>
    <property type="match status" value="1"/>
</dbReference>
<keyword evidence="4" id="KW-0720">Serine protease</keyword>
<organism evidence="7 8">
    <name type="scientific">Peribacillus frigoritolerans</name>
    <dbReference type="NCBI Taxonomy" id="450367"/>
    <lineage>
        <taxon>Bacteria</taxon>
        <taxon>Bacillati</taxon>
        <taxon>Bacillota</taxon>
        <taxon>Bacilli</taxon>
        <taxon>Bacillales</taxon>
        <taxon>Bacillaceae</taxon>
        <taxon>Peribacillus</taxon>
    </lineage>
</organism>
<gene>
    <name evidence="7" type="ORF">KEH51_15350</name>
</gene>
<dbReference type="GO" id="GO:0004252">
    <property type="term" value="F:serine-type endopeptidase activity"/>
    <property type="evidence" value="ECO:0007669"/>
    <property type="project" value="InterPro"/>
</dbReference>
<dbReference type="Gene3D" id="3.40.50.200">
    <property type="entry name" value="Peptidase S8/S53 domain"/>
    <property type="match status" value="1"/>
</dbReference>
<dbReference type="AlphaFoldDB" id="A0A941FI09"/>
<proteinExistence type="inferred from homology"/>
<comment type="caution">
    <text evidence="7">The sequence shown here is derived from an EMBL/GenBank/DDBJ whole genome shotgun (WGS) entry which is preliminary data.</text>
</comment>
<dbReference type="PANTHER" id="PTHR43806:SF65">
    <property type="entry name" value="SERINE PROTEASE APRX"/>
    <property type="match status" value="1"/>
</dbReference>
<dbReference type="InterPro" id="IPR050131">
    <property type="entry name" value="Peptidase_S8_subtilisin-like"/>
</dbReference>
<dbReference type="PROSITE" id="PS51892">
    <property type="entry name" value="SUBTILASE"/>
    <property type="match status" value="1"/>
</dbReference>
<evidence type="ECO:0000313" key="8">
    <source>
        <dbReference type="Proteomes" id="UP000680045"/>
    </source>
</evidence>
<dbReference type="EMBL" id="JAGTPW010000026">
    <property type="protein sequence ID" value="MBR8645113.1"/>
    <property type="molecule type" value="Genomic_DNA"/>
</dbReference>